<dbReference type="Proteomes" id="UP000076502">
    <property type="component" value="Unassembled WGS sequence"/>
</dbReference>
<gene>
    <name evidence="2" type="ORF">WN55_10170</name>
</gene>
<dbReference type="AlphaFoldDB" id="A0A154P314"/>
<reference evidence="2 3" key="1">
    <citation type="submission" date="2015-07" db="EMBL/GenBank/DDBJ databases">
        <title>The genome of Dufourea novaeangliae.</title>
        <authorList>
            <person name="Pan H."/>
            <person name="Kapheim K."/>
        </authorList>
    </citation>
    <scope>NUCLEOTIDE SEQUENCE [LARGE SCALE GENOMIC DNA]</scope>
    <source>
        <strain evidence="2">0120121106</strain>
        <tissue evidence="2">Whole body</tissue>
    </source>
</reference>
<proteinExistence type="predicted"/>
<organism evidence="2 3">
    <name type="scientific">Dufourea novaeangliae</name>
    <name type="common">Sweat bee</name>
    <dbReference type="NCBI Taxonomy" id="178035"/>
    <lineage>
        <taxon>Eukaryota</taxon>
        <taxon>Metazoa</taxon>
        <taxon>Ecdysozoa</taxon>
        <taxon>Arthropoda</taxon>
        <taxon>Hexapoda</taxon>
        <taxon>Insecta</taxon>
        <taxon>Pterygota</taxon>
        <taxon>Neoptera</taxon>
        <taxon>Endopterygota</taxon>
        <taxon>Hymenoptera</taxon>
        <taxon>Apocrita</taxon>
        <taxon>Aculeata</taxon>
        <taxon>Apoidea</taxon>
        <taxon>Anthophila</taxon>
        <taxon>Halictidae</taxon>
        <taxon>Rophitinae</taxon>
        <taxon>Dufourea</taxon>
    </lineage>
</organism>
<feature type="chain" id="PRO_5007599227" evidence="1">
    <location>
        <begin position="21"/>
        <end position="83"/>
    </location>
</feature>
<evidence type="ECO:0000313" key="3">
    <source>
        <dbReference type="Proteomes" id="UP000076502"/>
    </source>
</evidence>
<keyword evidence="3" id="KW-1185">Reference proteome</keyword>
<name>A0A154P314_DUFNO</name>
<evidence type="ECO:0000256" key="1">
    <source>
        <dbReference type="SAM" id="SignalP"/>
    </source>
</evidence>
<evidence type="ECO:0000313" key="2">
    <source>
        <dbReference type="EMBL" id="KZC06261.1"/>
    </source>
</evidence>
<keyword evidence="1" id="KW-0732">Signal</keyword>
<feature type="signal peptide" evidence="1">
    <location>
        <begin position="1"/>
        <end position="20"/>
    </location>
</feature>
<dbReference type="EMBL" id="KQ434809">
    <property type="protein sequence ID" value="KZC06261.1"/>
    <property type="molecule type" value="Genomic_DNA"/>
</dbReference>
<protein>
    <submittedName>
        <fullName evidence="2">Uncharacterized protein</fullName>
    </submittedName>
</protein>
<accession>A0A154P314</accession>
<sequence>MKLIIVVSLALCFVLLFVQAEANPQFMDLMNKLGGSEAVLQGMNVAVDTSSKVMEEFESLIRQGKSVTQAIPELMRLMPALMS</sequence>